<comment type="similarity">
    <text evidence="2">Belongs to the protein kinase superfamily. CMGC Ser/Thr protein kinase family. CDC2/CDKX subfamily.</text>
</comment>
<evidence type="ECO:0000256" key="7">
    <source>
        <dbReference type="ARBA" id="ARBA00022777"/>
    </source>
</evidence>
<name>A0A9W8AEE0_9FUNG</name>
<dbReference type="Pfam" id="PF00069">
    <property type="entry name" value="Pkinase"/>
    <property type="match status" value="1"/>
</dbReference>
<feature type="compositionally biased region" description="Basic residues" evidence="13">
    <location>
        <begin position="249"/>
        <end position="268"/>
    </location>
</feature>
<dbReference type="CDD" id="cd07840">
    <property type="entry name" value="STKc_CDK9_like"/>
    <property type="match status" value="1"/>
</dbReference>
<feature type="compositionally biased region" description="Basic and acidic residues" evidence="13">
    <location>
        <begin position="181"/>
        <end position="202"/>
    </location>
</feature>
<feature type="compositionally biased region" description="Basic and acidic residues" evidence="13">
    <location>
        <begin position="63"/>
        <end position="75"/>
    </location>
</feature>
<evidence type="ECO:0000256" key="6">
    <source>
        <dbReference type="ARBA" id="ARBA00022741"/>
    </source>
</evidence>
<dbReference type="GO" id="GO:0008353">
    <property type="term" value="F:RNA polymerase II CTD heptapeptide repeat kinase activity"/>
    <property type="evidence" value="ECO:0007669"/>
    <property type="project" value="TreeGrafter"/>
</dbReference>
<evidence type="ECO:0000256" key="5">
    <source>
        <dbReference type="ARBA" id="ARBA00022679"/>
    </source>
</evidence>
<dbReference type="InterPro" id="IPR050108">
    <property type="entry name" value="CDK"/>
</dbReference>
<feature type="compositionally biased region" description="Basic and acidic residues" evidence="13">
    <location>
        <begin position="149"/>
        <end position="169"/>
    </location>
</feature>
<feature type="compositionally biased region" description="Basic and acidic residues" evidence="13">
    <location>
        <begin position="367"/>
        <end position="380"/>
    </location>
</feature>
<keyword evidence="16" id="KW-1185">Reference proteome</keyword>
<dbReference type="GO" id="GO:0004693">
    <property type="term" value="F:cyclin-dependent protein serine/threonine kinase activity"/>
    <property type="evidence" value="ECO:0007669"/>
    <property type="project" value="UniProtKB-EC"/>
</dbReference>
<evidence type="ECO:0000256" key="2">
    <source>
        <dbReference type="ARBA" id="ARBA00006485"/>
    </source>
</evidence>
<evidence type="ECO:0000313" key="15">
    <source>
        <dbReference type="EMBL" id="KAJ1930029.1"/>
    </source>
</evidence>
<evidence type="ECO:0000256" key="13">
    <source>
        <dbReference type="SAM" id="MobiDB-lite"/>
    </source>
</evidence>
<evidence type="ECO:0000256" key="10">
    <source>
        <dbReference type="ARBA" id="ARBA00047811"/>
    </source>
</evidence>
<dbReference type="GO" id="GO:0005524">
    <property type="term" value="F:ATP binding"/>
    <property type="evidence" value="ECO:0007669"/>
    <property type="project" value="UniProtKB-UniRule"/>
</dbReference>
<feature type="compositionally biased region" description="Low complexity" evidence="13">
    <location>
        <begin position="322"/>
        <end position="343"/>
    </location>
</feature>
<protein>
    <recommendedName>
        <fullName evidence="3">cyclin-dependent kinase</fullName>
        <ecNumber evidence="3">2.7.11.22</ecNumber>
    </recommendedName>
</protein>
<feature type="region of interest" description="Disordered" evidence="13">
    <location>
        <begin position="641"/>
        <end position="668"/>
    </location>
</feature>
<dbReference type="InterPro" id="IPR017441">
    <property type="entry name" value="Protein_kinase_ATP_BS"/>
</dbReference>
<dbReference type="InterPro" id="IPR000719">
    <property type="entry name" value="Prot_kinase_dom"/>
</dbReference>
<feature type="non-terminal residue" evidence="15">
    <location>
        <position position="1"/>
    </location>
</feature>
<evidence type="ECO:0000256" key="4">
    <source>
        <dbReference type="ARBA" id="ARBA00022527"/>
    </source>
</evidence>
<feature type="compositionally biased region" description="Basic and acidic residues" evidence="13">
    <location>
        <begin position="210"/>
        <end position="235"/>
    </location>
</feature>
<dbReference type="PROSITE" id="PS00107">
    <property type="entry name" value="PROTEIN_KINASE_ATP"/>
    <property type="match status" value="1"/>
</dbReference>
<evidence type="ECO:0000256" key="3">
    <source>
        <dbReference type="ARBA" id="ARBA00012425"/>
    </source>
</evidence>
<evidence type="ECO:0000259" key="14">
    <source>
        <dbReference type="PROSITE" id="PS50011"/>
    </source>
</evidence>
<dbReference type="PANTHER" id="PTHR24056">
    <property type="entry name" value="CELL DIVISION PROTEIN KINASE"/>
    <property type="match status" value="1"/>
</dbReference>
<dbReference type="Proteomes" id="UP001150569">
    <property type="component" value="Unassembled WGS sequence"/>
</dbReference>
<dbReference type="Gene3D" id="1.10.510.10">
    <property type="entry name" value="Transferase(Phosphotransferase) domain 1"/>
    <property type="match status" value="1"/>
</dbReference>
<evidence type="ECO:0000256" key="11">
    <source>
        <dbReference type="ARBA" id="ARBA00048367"/>
    </source>
</evidence>
<dbReference type="EC" id="2.7.11.22" evidence="3"/>
<dbReference type="PROSITE" id="PS50011">
    <property type="entry name" value="PROTEIN_KINASE_DOM"/>
    <property type="match status" value="1"/>
</dbReference>
<feature type="domain" description="Protein kinase" evidence="14">
    <location>
        <begin position="418"/>
        <end position="777"/>
    </location>
</feature>
<organism evidence="15 16">
    <name type="scientific">Tieghemiomyces parasiticus</name>
    <dbReference type="NCBI Taxonomy" id="78921"/>
    <lineage>
        <taxon>Eukaryota</taxon>
        <taxon>Fungi</taxon>
        <taxon>Fungi incertae sedis</taxon>
        <taxon>Zoopagomycota</taxon>
        <taxon>Kickxellomycotina</taxon>
        <taxon>Dimargaritomycetes</taxon>
        <taxon>Dimargaritales</taxon>
        <taxon>Dimargaritaceae</taxon>
        <taxon>Tieghemiomyces</taxon>
    </lineage>
</organism>
<dbReference type="SMART" id="SM00220">
    <property type="entry name" value="S_TKc"/>
    <property type="match status" value="1"/>
</dbReference>
<dbReference type="AlphaFoldDB" id="A0A9W8AEE0"/>
<evidence type="ECO:0000256" key="8">
    <source>
        <dbReference type="ARBA" id="ARBA00022840"/>
    </source>
</evidence>
<dbReference type="GO" id="GO:0032968">
    <property type="term" value="P:positive regulation of transcription elongation by RNA polymerase II"/>
    <property type="evidence" value="ECO:0007669"/>
    <property type="project" value="TreeGrafter"/>
</dbReference>
<dbReference type="GO" id="GO:0030332">
    <property type="term" value="F:cyclin binding"/>
    <property type="evidence" value="ECO:0007669"/>
    <property type="project" value="TreeGrafter"/>
</dbReference>
<keyword evidence="4" id="KW-0723">Serine/threonine-protein kinase</keyword>
<comment type="catalytic activity">
    <reaction evidence="10">
        <text>L-threonyl-[protein] + ATP = O-phospho-L-threonyl-[protein] + ADP + H(+)</text>
        <dbReference type="Rhea" id="RHEA:46608"/>
        <dbReference type="Rhea" id="RHEA-COMP:11060"/>
        <dbReference type="Rhea" id="RHEA-COMP:11605"/>
        <dbReference type="ChEBI" id="CHEBI:15378"/>
        <dbReference type="ChEBI" id="CHEBI:30013"/>
        <dbReference type="ChEBI" id="CHEBI:30616"/>
        <dbReference type="ChEBI" id="CHEBI:61977"/>
        <dbReference type="ChEBI" id="CHEBI:456216"/>
        <dbReference type="EC" id="2.7.11.22"/>
    </reaction>
</comment>
<dbReference type="FunFam" id="3.30.200.20:FF:000375">
    <property type="entry name" value="Cell division related protein kinase 2"/>
    <property type="match status" value="1"/>
</dbReference>
<evidence type="ECO:0000256" key="9">
    <source>
        <dbReference type="ARBA" id="ARBA00023242"/>
    </source>
</evidence>
<feature type="binding site" evidence="12">
    <location>
        <position position="447"/>
    </location>
    <ligand>
        <name>ATP</name>
        <dbReference type="ChEBI" id="CHEBI:30616"/>
    </ligand>
</feature>
<feature type="compositionally biased region" description="Polar residues" evidence="13">
    <location>
        <begin position="1"/>
        <end position="10"/>
    </location>
</feature>
<dbReference type="Gene3D" id="3.30.200.20">
    <property type="entry name" value="Phosphorylase Kinase, domain 1"/>
    <property type="match status" value="1"/>
</dbReference>
<dbReference type="OrthoDB" id="204883at2759"/>
<keyword evidence="9" id="KW-0539">Nucleus</keyword>
<comment type="subcellular location">
    <subcellularLocation>
        <location evidence="1">Nucleus</location>
    </subcellularLocation>
</comment>
<comment type="caution">
    <text evidence="15">The sequence shown here is derived from an EMBL/GenBank/DDBJ whole genome shotgun (WGS) entry which is preliminary data.</text>
</comment>
<dbReference type="PANTHER" id="PTHR24056:SF546">
    <property type="entry name" value="CYCLIN-DEPENDENT KINASE 12"/>
    <property type="match status" value="1"/>
</dbReference>
<keyword evidence="8 12" id="KW-0067">ATP-binding</keyword>
<dbReference type="SUPFAM" id="SSF56112">
    <property type="entry name" value="Protein kinase-like (PK-like)"/>
    <property type="match status" value="1"/>
</dbReference>
<dbReference type="FunFam" id="1.10.510.10:FF:000624">
    <property type="entry name" value="Mitogen-activated protein kinase"/>
    <property type="match status" value="1"/>
</dbReference>
<sequence length="842" mass="94655">MPVQPRSISPSGRAVPRAGGEPVPQSRPGWSDGEESGGYYSLSRASSRSARSRSRGRQPSRRRSVERDRSSRPFGDRSPLPPQRPPWANGSSTGRSSGRKGRSGGKSKRRRRDFGRDFQPGFQDNCYRPGGDDGSEEDDDRRGSRRRRESRDHSSRRNEKRPRYDDERNSRRRSPSATWSRRGDRRERSRSLEYRSSRHRYEPSPGPSTRGRESNRRDRRDTSPSPRRRDRDSRQPRRPSRSRTPSGDRHRRHRRSRRSLSRSPRRSVSRRDRTPAARSRSPRRYRRDISPSPRRSSGRHILERYKEYTSTTRSRRARSGDRGPSSSSTVRKVSSSVRKVGTSRTREPSICRDRDRVNSADESDTMALERDGAASGEETRPVTWSATANPSPGYRVPSGYTPGARTLSRAPISGIEAYRKVAQVGEGTYGKVYKAVHQTTGSVVALKRFRMESEKEGFPITAMREIKLLRALSHPNILKLHETLTAADGSIYMIFEYMDFDLAGMLAHPQWRPDAAQLKGLCHQMLSGLAYLHGQGVLHRDIKGSNLLLNRQGQLKFADFGLARHFDHARMHDYTNRVITLWYRPPELLLGATLYGPPADVWGLGCLMLELFTRKAAFTGTDEISQLESIYRIMGTPTAEPTVAAPTTLTPSPVSPGYGKRETASTTAATTALSNAADGMLPTPSEDTSSPRALALTQSLPAAQEDFTQTYWPELPRYPWYALLNGRNAAHPRRFRATFAQANPFLTSAALDLIESLLIYSPNRRVTAAAALQHPYFTTESPPPARPEDIPTVDGDWHEYEYKAKRKSQRQAAAVRDVPPPGALAAATEAGRRVVKLDTPLP</sequence>
<feature type="region of interest" description="Disordered" evidence="13">
    <location>
        <begin position="808"/>
        <end position="829"/>
    </location>
</feature>
<evidence type="ECO:0000256" key="1">
    <source>
        <dbReference type="ARBA" id="ARBA00004123"/>
    </source>
</evidence>
<evidence type="ECO:0000313" key="16">
    <source>
        <dbReference type="Proteomes" id="UP001150569"/>
    </source>
</evidence>
<keyword evidence="6 12" id="KW-0547">Nucleotide-binding</keyword>
<dbReference type="PROSITE" id="PS00108">
    <property type="entry name" value="PROTEIN_KINASE_ST"/>
    <property type="match status" value="1"/>
</dbReference>
<comment type="catalytic activity">
    <reaction evidence="11">
        <text>L-seryl-[protein] + ATP = O-phospho-L-seryl-[protein] + ADP + H(+)</text>
        <dbReference type="Rhea" id="RHEA:17989"/>
        <dbReference type="Rhea" id="RHEA-COMP:9863"/>
        <dbReference type="Rhea" id="RHEA-COMP:11604"/>
        <dbReference type="ChEBI" id="CHEBI:15378"/>
        <dbReference type="ChEBI" id="CHEBI:29999"/>
        <dbReference type="ChEBI" id="CHEBI:30616"/>
        <dbReference type="ChEBI" id="CHEBI:83421"/>
        <dbReference type="ChEBI" id="CHEBI:456216"/>
        <dbReference type="EC" id="2.7.11.22"/>
    </reaction>
</comment>
<reference evidence="15" key="1">
    <citation type="submission" date="2022-07" db="EMBL/GenBank/DDBJ databases">
        <title>Phylogenomic reconstructions and comparative analyses of Kickxellomycotina fungi.</title>
        <authorList>
            <person name="Reynolds N.K."/>
            <person name="Stajich J.E."/>
            <person name="Barry K."/>
            <person name="Grigoriev I.V."/>
            <person name="Crous P."/>
            <person name="Smith M.E."/>
        </authorList>
    </citation>
    <scope>NUCLEOTIDE SEQUENCE</scope>
    <source>
        <strain evidence="15">RSA 861</strain>
    </source>
</reference>
<gene>
    <name evidence="15" type="primary">CTK1_1</name>
    <name evidence="15" type="ORF">IWQ60_000637</name>
</gene>
<keyword evidence="5 15" id="KW-0808">Transferase</keyword>
<dbReference type="EMBL" id="JANBPT010000017">
    <property type="protein sequence ID" value="KAJ1930029.1"/>
    <property type="molecule type" value="Genomic_DNA"/>
</dbReference>
<evidence type="ECO:0000256" key="12">
    <source>
        <dbReference type="PROSITE-ProRule" id="PRU10141"/>
    </source>
</evidence>
<feature type="region of interest" description="Disordered" evidence="13">
    <location>
        <begin position="1"/>
        <end position="399"/>
    </location>
</feature>
<feature type="compositionally biased region" description="Basic and acidic residues" evidence="13">
    <location>
        <begin position="344"/>
        <end position="359"/>
    </location>
</feature>
<dbReference type="GO" id="GO:0008024">
    <property type="term" value="C:cyclin/CDK positive transcription elongation factor complex"/>
    <property type="evidence" value="ECO:0007669"/>
    <property type="project" value="TreeGrafter"/>
</dbReference>
<feature type="compositionally biased region" description="Basic residues" evidence="13">
    <location>
        <begin position="97"/>
        <end position="113"/>
    </location>
</feature>
<feature type="compositionally biased region" description="Basic residues" evidence="13">
    <location>
        <begin position="50"/>
        <end position="62"/>
    </location>
</feature>
<dbReference type="InterPro" id="IPR008271">
    <property type="entry name" value="Ser/Thr_kinase_AS"/>
</dbReference>
<keyword evidence="7 15" id="KW-0418">Kinase</keyword>
<feature type="compositionally biased region" description="Low complexity" evidence="13">
    <location>
        <begin position="641"/>
        <end position="656"/>
    </location>
</feature>
<accession>A0A9W8AEE0</accession>
<dbReference type="InterPro" id="IPR011009">
    <property type="entry name" value="Kinase-like_dom_sf"/>
</dbReference>
<proteinExistence type="inferred from homology"/>